<reference evidence="2" key="1">
    <citation type="submission" date="2015-10" db="EMBL/GenBank/DDBJ databases">
        <authorList>
            <person name="Martinez-Garcia P.J."/>
            <person name="Crepeau M.W."/>
            <person name="Puiu D."/>
            <person name="Gonzalez-Ibeas D."/>
            <person name="Whalen J."/>
            <person name="Stevens K."/>
            <person name="Paul R."/>
            <person name="Butterfield T."/>
            <person name="Britton M."/>
            <person name="Reagan R."/>
            <person name="Chakraborty S."/>
            <person name="Walawage S.L."/>
            <person name="Vasquez-Gross H.A."/>
            <person name="Cardeno C."/>
            <person name="Famula R."/>
            <person name="Pratt K."/>
            <person name="Kuruganti S."/>
            <person name="Aradhya M.K."/>
            <person name="Leslie C.A."/>
            <person name="Dandekar A.M."/>
            <person name="Salzberg S.L."/>
            <person name="Wegrzyn J.L."/>
            <person name="Langley C.H."/>
            <person name="Neale D.B."/>
        </authorList>
    </citation>
    <scope>NUCLEOTIDE SEQUENCE</scope>
    <source>
        <tissue evidence="2">Leaves</tissue>
    </source>
</reference>
<dbReference type="AlphaFoldDB" id="A0A833XW11"/>
<dbReference type="Gene3D" id="2.40.160.200">
    <property type="entry name" value="LURP1-related"/>
    <property type="match status" value="1"/>
</dbReference>
<name>A0A833XW11_JUGRE</name>
<evidence type="ECO:0000256" key="1">
    <source>
        <dbReference type="ARBA" id="ARBA00005437"/>
    </source>
</evidence>
<evidence type="ECO:0000313" key="2">
    <source>
        <dbReference type="EMBL" id="KAF5471465.1"/>
    </source>
</evidence>
<dbReference type="EMBL" id="LIHL02000004">
    <property type="protein sequence ID" value="KAF5471465.1"/>
    <property type="molecule type" value="Genomic_DNA"/>
</dbReference>
<comment type="caution">
    <text evidence="2">The sequence shown here is derived from an EMBL/GenBank/DDBJ whole genome shotgun (WGS) entry which is preliminary data.</text>
</comment>
<dbReference type="InterPro" id="IPR038595">
    <property type="entry name" value="LOR_sf"/>
</dbReference>
<evidence type="ECO:0008006" key="4">
    <source>
        <dbReference type="Google" id="ProtNLM"/>
    </source>
</evidence>
<dbReference type="SUPFAM" id="SSF54518">
    <property type="entry name" value="Tubby C-terminal domain-like"/>
    <property type="match status" value="1"/>
</dbReference>
<dbReference type="InterPro" id="IPR007612">
    <property type="entry name" value="LOR"/>
</dbReference>
<organism evidence="2 3">
    <name type="scientific">Juglans regia</name>
    <name type="common">English walnut</name>
    <dbReference type="NCBI Taxonomy" id="51240"/>
    <lineage>
        <taxon>Eukaryota</taxon>
        <taxon>Viridiplantae</taxon>
        <taxon>Streptophyta</taxon>
        <taxon>Embryophyta</taxon>
        <taxon>Tracheophyta</taxon>
        <taxon>Spermatophyta</taxon>
        <taxon>Magnoliopsida</taxon>
        <taxon>eudicotyledons</taxon>
        <taxon>Gunneridae</taxon>
        <taxon>Pentapetalae</taxon>
        <taxon>rosids</taxon>
        <taxon>fabids</taxon>
        <taxon>Fagales</taxon>
        <taxon>Juglandaceae</taxon>
        <taxon>Juglans</taxon>
    </lineage>
</organism>
<sequence>ITKAPSNISKSSSDPVLHSDPIIIIIMAQPIPAPAPTVAQFANPLPVICTQYCAPYAVDLAVVKKVMTISGGNFVVTDNNDNVIFNVKGNLMTLHDARVLLDAAGNPIVTLREKRMTAHHRWNVYRGESKEPSDLIFTVKRSSTIQRRAKLHVFLANNTNEEVCDFMVEGSWAEKSCVVYTGDRTNIIAQMCKKTTVRSVLVGKDNYSVTVHPNVDYAFIVALIVILDDMNHITDMDGLFFNLAMSKAELPSSVNVPGK</sequence>
<gene>
    <name evidence="2" type="ORF">F2P56_008253</name>
</gene>
<dbReference type="PANTHER" id="PTHR31087">
    <property type="match status" value="1"/>
</dbReference>
<protein>
    <recommendedName>
        <fullName evidence="4">Protein LURP-one-related 10-like</fullName>
    </recommendedName>
</protein>
<dbReference type="InterPro" id="IPR025659">
    <property type="entry name" value="Tubby-like_C"/>
</dbReference>
<accession>A0A833XW11</accession>
<proteinExistence type="inferred from homology"/>
<comment type="similarity">
    <text evidence="1">Belongs to the LOR family.</text>
</comment>
<dbReference type="Pfam" id="PF04525">
    <property type="entry name" value="LOR"/>
    <property type="match status" value="1"/>
</dbReference>
<feature type="non-terminal residue" evidence="2">
    <location>
        <position position="259"/>
    </location>
</feature>
<dbReference type="PANTHER" id="PTHR31087:SF160">
    <property type="entry name" value="PROTEIN LURP-ONE-RELATED 1-RELATED"/>
    <property type="match status" value="1"/>
</dbReference>
<reference evidence="2" key="2">
    <citation type="submission" date="2020-03" db="EMBL/GenBank/DDBJ databases">
        <title>Walnut 2.0.</title>
        <authorList>
            <person name="Marrano A."/>
            <person name="Britton M."/>
            <person name="Zimin A.V."/>
            <person name="Zaini P.A."/>
            <person name="Workman R."/>
            <person name="Puiu D."/>
            <person name="Bianco L."/>
            <person name="Allen B.J."/>
            <person name="Troggio M."/>
            <person name="Leslie C.A."/>
            <person name="Timp W."/>
            <person name="Dendekar A."/>
            <person name="Salzberg S.L."/>
            <person name="Neale D.B."/>
        </authorList>
    </citation>
    <scope>NUCLEOTIDE SEQUENCE</scope>
    <source>
        <tissue evidence="2">Leaves</tissue>
    </source>
</reference>
<dbReference type="Proteomes" id="UP000619265">
    <property type="component" value="Unassembled WGS sequence"/>
</dbReference>
<evidence type="ECO:0000313" key="3">
    <source>
        <dbReference type="Proteomes" id="UP000619265"/>
    </source>
</evidence>
<dbReference type="Gramene" id="Jr04_00970_p1">
    <property type="protein sequence ID" value="cds.Jr04_00970_p1"/>
    <property type="gene ID" value="Jr04_00970"/>
</dbReference>